<dbReference type="RefSeq" id="WP_107033331.1">
    <property type="nucleotide sequence ID" value="NZ_CAPFGY010000084.1"/>
</dbReference>
<feature type="domain" description="Glycosyltransferase 2-like" evidence="3">
    <location>
        <begin position="5"/>
        <end position="113"/>
    </location>
</feature>
<gene>
    <name evidence="4" type="ORF">C5O23_12890</name>
</gene>
<dbReference type="Proteomes" id="UP000244905">
    <property type="component" value="Unassembled WGS sequence"/>
</dbReference>
<protein>
    <submittedName>
        <fullName evidence="4">Glycosyltransferase family 2 protein</fullName>
    </submittedName>
</protein>
<dbReference type="PANTHER" id="PTHR22916:SF51">
    <property type="entry name" value="GLYCOSYLTRANSFERASE EPSH-RELATED"/>
    <property type="match status" value="1"/>
</dbReference>
<reference evidence="5" key="1">
    <citation type="submission" date="2018-02" db="EMBL/GenBank/DDBJ databases">
        <authorList>
            <person name="Clavel T."/>
            <person name="Strowig T."/>
        </authorList>
    </citation>
    <scope>NUCLEOTIDE SEQUENCE [LARGE SCALE GENOMIC DNA]</scope>
    <source>
        <strain evidence="5">DSM 103720</strain>
    </source>
</reference>
<dbReference type="GeneID" id="82527215"/>
<proteinExistence type="predicted"/>
<evidence type="ECO:0000256" key="1">
    <source>
        <dbReference type="ARBA" id="ARBA00022676"/>
    </source>
</evidence>
<evidence type="ECO:0000256" key="2">
    <source>
        <dbReference type="ARBA" id="ARBA00022679"/>
    </source>
</evidence>
<keyword evidence="5" id="KW-1185">Reference proteome</keyword>
<evidence type="ECO:0000313" key="5">
    <source>
        <dbReference type="Proteomes" id="UP000244905"/>
    </source>
</evidence>
<comment type="caution">
    <text evidence="4">The sequence shown here is derived from an EMBL/GenBank/DDBJ whole genome shotgun (WGS) entry which is preliminary data.</text>
</comment>
<sequence>MPLISFVIPVYNVAPYVRECLESVIRQEFKDYEVCVVDDGSTDGSSAICDEYAAAYPGLFKLRHQPNQGVSVARNNALDMATGQYIWFVDADDYILPGSLCYISEILRQSGCDTLFFGDESFAADTASEYKIINDRNDFLYRCTCFCNPLMIFSREIIARNDIQFPVGIRMGEDLEFQYNYLIHSRKLATTPFGFYHIREREGSASRSASSAAANYAGAKHLLDIMVRTLTPAIVRDNLWLEQRLSERLKALLQSALKAKVTTVNELTISFRHYLKELRQLGFNNIGNGSLGIARINVKFYYTIYRIIYNIRSK</sequence>
<dbReference type="PANTHER" id="PTHR22916">
    <property type="entry name" value="GLYCOSYLTRANSFERASE"/>
    <property type="match status" value="1"/>
</dbReference>
<dbReference type="InterPro" id="IPR001173">
    <property type="entry name" value="Glyco_trans_2-like"/>
</dbReference>
<dbReference type="CDD" id="cd00761">
    <property type="entry name" value="Glyco_tranf_GTA_type"/>
    <property type="match status" value="1"/>
</dbReference>
<dbReference type="Gene3D" id="3.90.550.10">
    <property type="entry name" value="Spore Coat Polysaccharide Biosynthesis Protein SpsA, Chain A"/>
    <property type="match status" value="1"/>
</dbReference>
<evidence type="ECO:0000313" key="4">
    <source>
        <dbReference type="EMBL" id="PWB00411.1"/>
    </source>
</evidence>
<organism evidence="4 5">
    <name type="scientific">Duncaniella muris</name>
    <dbReference type="NCBI Taxonomy" id="2094150"/>
    <lineage>
        <taxon>Bacteria</taxon>
        <taxon>Pseudomonadati</taxon>
        <taxon>Bacteroidota</taxon>
        <taxon>Bacteroidia</taxon>
        <taxon>Bacteroidales</taxon>
        <taxon>Muribaculaceae</taxon>
        <taxon>Duncaniella</taxon>
    </lineage>
</organism>
<dbReference type="EMBL" id="PUEC01000043">
    <property type="protein sequence ID" value="PWB00411.1"/>
    <property type="molecule type" value="Genomic_DNA"/>
</dbReference>
<dbReference type="SUPFAM" id="SSF53448">
    <property type="entry name" value="Nucleotide-diphospho-sugar transferases"/>
    <property type="match status" value="1"/>
</dbReference>
<dbReference type="InterPro" id="IPR029044">
    <property type="entry name" value="Nucleotide-diphossugar_trans"/>
</dbReference>
<keyword evidence="1" id="KW-0328">Glycosyltransferase</keyword>
<keyword evidence="2 4" id="KW-0808">Transferase</keyword>
<name>A0A2V1IHS2_9BACT</name>
<dbReference type="GO" id="GO:0016758">
    <property type="term" value="F:hexosyltransferase activity"/>
    <property type="evidence" value="ECO:0007669"/>
    <property type="project" value="UniProtKB-ARBA"/>
</dbReference>
<dbReference type="AlphaFoldDB" id="A0A2V1IHS2"/>
<accession>A0A2V1IHS2</accession>
<evidence type="ECO:0000259" key="3">
    <source>
        <dbReference type="Pfam" id="PF00535"/>
    </source>
</evidence>
<dbReference type="Pfam" id="PF00535">
    <property type="entry name" value="Glycos_transf_2"/>
    <property type="match status" value="1"/>
</dbReference>